<dbReference type="Pfam" id="PF19781">
    <property type="entry name" value="DUF6266"/>
    <property type="match status" value="1"/>
</dbReference>
<dbReference type="EMBL" id="SNYC01000010">
    <property type="protein sequence ID" value="TDQ06184.1"/>
    <property type="molecule type" value="Genomic_DNA"/>
</dbReference>
<sequence length="263" mass="29236">MGRLLNGIFGGFSGKVGDAEGYVINGVNYIRGKKKIGKRKRRPKTVAQSKMCAVNAFIDSMTDFAGEGFRLAVKGKLYNGSNMNKNNAAKSYQLNHAITGIKANWKIDYSAVRLTEGNLSPALSPTVTSNNEGIRFNWEYNPRTDFETGSNQVMVLVYCPASNQSFYTLYGAHRSTGTYVLEIPPTLKGMELETYISFITEDRNSIANSVYTGKIISEATISGLKEGKTVNTTITAEKPVYRFTWKRHTIMTLPFLVKNKYVT</sequence>
<reference evidence="1 2" key="1">
    <citation type="submission" date="2019-03" db="EMBL/GenBank/DDBJ databases">
        <title>Genomic Encyclopedia of Archaeal and Bacterial Type Strains, Phase II (KMG-II): from individual species to whole genera.</title>
        <authorList>
            <person name="Goeker M."/>
        </authorList>
    </citation>
    <scope>NUCLEOTIDE SEQUENCE [LARGE SCALE GENOMIC DNA]</scope>
    <source>
        <strain evidence="1 2">DSM 19035</strain>
    </source>
</reference>
<dbReference type="Proteomes" id="UP000295620">
    <property type="component" value="Unassembled WGS sequence"/>
</dbReference>
<dbReference type="RefSeq" id="WP_133578351.1">
    <property type="nucleotide sequence ID" value="NZ_SNYC01000010.1"/>
</dbReference>
<keyword evidence="2" id="KW-1185">Reference proteome</keyword>
<dbReference type="OrthoDB" id="648163at2"/>
<dbReference type="AlphaFoldDB" id="A0A4R6SQ47"/>
<evidence type="ECO:0000313" key="2">
    <source>
        <dbReference type="Proteomes" id="UP000295620"/>
    </source>
</evidence>
<accession>A0A4R6SQ47</accession>
<proteinExistence type="predicted"/>
<name>A0A4R6SQ47_9SPHI</name>
<organism evidence="1 2">
    <name type="scientific">Pedobacter metabolipauper</name>
    <dbReference type="NCBI Taxonomy" id="425513"/>
    <lineage>
        <taxon>Bacteria</taxon>
        <taxon>Pseudomonadati</taxon>
        <taxon>Bacteroidota</taxon>
        <taxon>Sphingobacteriia</taxon>
        <taxon>Sphingobacteriales</taxon>
        <taxon>Sphingobacteriaceae</taxon>
        <taxon>Pedobacter</taxon>
    </lineage>
</organism>
<comment type="caution">
    <text evidence="1">The sequence shown here is derived from an EMBL/GenBank/DDBJ whole genome shotgun (WGS) entry which is preliminary data.</text>
</comment>
<protein>
    <submittedName>
        <fullName evidence="1">Uncharacterized protein</fullName>
    </submittedName>
</protein>
<gene>
    <name evidence="1" type="ORF">ATK78_4565</name>
</gene>
<evidence type="ECO:0000313" key="1">
    <source>
        <dbReference type="EMBL" id="TDQ06184.1"/>
    </source>
</evidence>
<dbReference type="InterPro" id="IPR046233">
    <property type="entry name" value="DUF6266"/>
</dbReference>